<dbReference type="GO" id="GO:0005886">
    <property type="term" value="C:plasma membrane"/>
    <property type="evidence" value="ECO:0007669"/>
    <property type="project" value="UniProtKB-SubCell"/>
</dbReference>
<dbReference type="OrthoDB" id="9802471at2"/>
<evidence type="ECO:0000256" key="4">
    <source>
        <dbReference type="ARBA" id="ARBA00023065"/>
    </source>
</evidence>
<evidence type="ECO:0000256" key="6">
    <source>
        <dbReference type="ARBA" id="ARBA00023310"/>
    </source>
</evidence>
<dbReference type="EMBL" id="FPAS01000004">
    <property type="protein sequence ID" value="SFT79595.1"/>
    <property type="molecule type" value="Genomic_DNA"/>
</dbReference>
<keyword evidence="9" id="KW-1185">Reference proteome</keyword>
<comment type="subcellular location">
    <subcellularLocation>
        <location evidence="7">Cell membrane</location>
        <topology evidence="7">Peripheral membrane protein</topology>
    </subcellularLocation>
    <subcellularLocation>
        <location evidence="1">Membrane</location>
    </subcellularLocation>
</comment>
<dbReference type="InterPro" id="IPR000711">
    <property type="entry name" value="ATPase_OSCP/dsu"/>
</dbReference>
<keyword evidence="5 7" id="KW-0472">Membrane</keyword>
<dbReference type="InterPro" id="IPR026015">
    <property type="entry name" value="ATP_synth_OSCP/delta_N_sf"/>
</dbReference>
<protein>
    <recommendedName>
        <fullName evidence="7">ATP synthase subunit delta</fullName>
    </recommendedName>
    <alternativeName>
        <fullName evidence="7">ATP synthase F(1) sector subunit delta</fullName>
    </alternativeName>
    <alternativeName>
        <fullName evidence="7">F-type ATPase subunit delta</fullName>
        <shortName evidence="7">F-ATPase subunit delta</shortName>
    </alternativeName>
</protein>
<dbReference type="InterPro" id="IPR020781">
    <property type="entry name" value="ATPase_OSCP/d_CS"/>
</dbReference>
<keyword evidence="7" id="KW-1003">Cell membrane</keyword>
<keyword evidence="2 7" id="KW-0813">Transport</keyword>
<dbReference type="PROSITE" id="PS00389">
    <property type="entry name" value="ATPASE_DELTA"/>
    <property type="match status" value="1"/>
</dbReference>
<name>A0A1I7AXF8_9FLAO</name>
<sequence length="177" mass="19727">MKGTKAASRYAQALLELAIDMNNVDGIQDDMNFFLSTVLENRELELLLSSPIVKADKKIEIFNAIFDQFNEVSKNFLALITKNGREALLPQIAMSYGAKVKEHKGIVPITITTAAKLDDEVRAQILAKVGESIKGELEVEEKIDESLIGGFVVRMGDKQIDASVSRQFKDLKQRLTR</sequence>
<keyword evidence="3 7" id="KW-0375">Hydrogen ion transport</keyword>
<gene>
    <name evidence="7" type="primary">atpH</name>
    <name evidence="8" type="ORF">SAMN05216474_2375</name>
</gene>
<dbReference type="AlphaFoldDB" id="A0A1I7AXF8"/>
<keyword evidence="7" id="KW-0139">CF(1)</keyword>
<dbReference type="RefSeq" id="WP_090250149.1">
    <property type="nucleotide sequence ID" value="NZ_FPAS01000004.1"/>
</dbReference>
<reference evidence="8 9" key="1">
    <citation type="submission" date="2016-10" db="EMBL/GenBank/DDBJ databases">
        <authorList>
            <person name="de Groot N.N."/>
        </authorList>
    </citation>
    <scope>NUCLEOTIDE SEQUENCE [LARGE SCALE GENOMIC DNA]</scope>
    <source>
        <strain evidence="8 9">CGMCC 1.7005</strain>
    </source>
</reference>
<dbReference type="SUPFAM" id="SSF47928">
    <property type="entry name" value="N-terminal domain of the delta subunit of the F1F0-ATP synthase"/>
    <property type="match status" value="1"/>
</dbReference>
<keyword evidence="4 7" id="KW-0406">Ion transport</keyword>
<evidence type="ECO:0000313" key="9">
    <source>
        <dbReference type="Proteomes" id="UP000236454"/>
    </source>
</evidence>
<comment type="function">
    <text evidence="7">F(1)F(0) ATP synthase produces ATP from ADP in the presence of a proton or sodium gradient. F-type ATPases consist of two structural domains, F(1) containing the extramembraneous catalytic core and F(0) containing the membrane proton channel, linked together by a central stalk and a peripheral stalk. During catalysis, ATP synthesis in the catalytic domain of F(1) is coupled via a rotary mechanism of the central stalk subunits to proton translocation.</text>
</comment>
<keyword evidence="6 7" id="KW-0066">ATP synthesis</keyword>
<proteinExistence type="inferred from homology"/>
<evidence type="ECO:0000256" key="5">
    <source>
        <dbReference type="ARBA" id="ARBA00023136"/>
    </source>
</evidence>
<evidence type="ECO:0000256" key="7">
    <source>
        <dbReference type="HAMAP-Rule" id="MF_01416"/>
    </source>
</evidence>
<evidence type="ECO:0000256" key="2">
    <source>
        <dbReference type="ARBA" id="ARBA00022448"/>
    </source>
</evidence>
<comment type="function">
    <text evidence="7">This protein is part of the stalk that links CF(0) to CF(1). It either transmits conformational changes from CF(0) to CF(1) or is implicated in proton conduction.</text>
</comment>
<dbReference type="Pfam" id="PF00213">
    <property type="entry name" value="OSCP"/>
    <property type="match status" value="1"/>
</dbReference>
<accession>A0A1I7AXF8</accession>
<evidence type="ECO:0000313" key="8">
    <source>
        <dbReference type="EMBL" id="SFT79595.1"/>
    </source>
</evidence>
<dbReference type="GO" id="GO:0046933">
    <property type="term" value="F:proton-transporting ATP synthase activity, rotational mechanism"/>
    <property type="evidence" value="ECO:0007669"/>
    <property type="project" value="UniProtKB-UniRule"/>
</dbReference>
<dbReference type="PANTHER" id="PTHR11910">
    <property type="entry name" value="ATP SYNTHASE DELTA CHAIN"/>
    <property type="match status" value="1"/>
</dbReference>
<evidence type="ECO:0000256" key="3">
    <source>
        <dbReference type="ARBA" id="ARBA00022781"/>
    </source>
</evidence>
<dbReference type="STRING" id="477690.SAMN05216474_2375"/>
<evidence type="ECO:0000256" key="1">
    <source>
        <dbReference type="ARBA" id="ARBA00004370"/>
    </source>
</evidence>
<dbReference type="Gene3D" id="1.10.520.20">
    <property type="entry name" value="N-terminal domain of the delta subunit of the F1F0-ATP synthase"/>
    <property type="match status" value="1"/>
</dbReference>
<organism evidence="8 9">
    <name type="scientific">Lishizhenia tianjinensis</name>
    <dbReference type="NCBI Taxonomy" id="477690"/>
    <lineage>
        <taxon>Bacteria</taxon>
        <taxon>Pseudomonadati</taxon>
        <taxon>Bacteroidota</taxon>
        <taxon>Flavobacteriia</taxon>
        <taxon>Flavobacteriales</taxon>
        <taxon>Crocinitomicaceae</taxon>
        <taxon>Lishizhenia</taxon>
    </lineage>
</organism>
<comment type="similarity">
    <text evidence="7">Belongs to the ATPase delta chain family.</text>
</comment>
<dbReference type="GO" id="GO:0045259">
    <property type="term" value="C:proton-transporting ATP synthase complex"/>
    <property type="evidence" value="ECO:0007669"/>
    <property type="project" value="UniProtKB-KW"/>
</dbReference>
<dbReference type="Proteomes" id="UP000236454">
    <property type="component" value="Unassembled WGS sequence"/>
</dbReference>
<dbReference type="HAMAP" id="MF_01416">
    <property type="entry name" value="ATP_synth_delta_bact"/>
    <property type="match status" value="1"/>
</dbReference>
<dbReference type="NCBIfam" id="TIGR01145">
    <property type="entry name" value="ATP_synt_delta"/>
    <property type="match status" value="1"/>
</dbReference>
<dbReference type="PRINTS" id="PR00125">
    <property type="entry name" value="ATPASEDELTA"/>
</dbReference>